<dbReference type="EMBL" id="KL363319">
    <property type="protein sequence ID" value="KFD47625.1"/>
    <property type="molecule type" value="Genomic_DNA"/>
</dbReference>
<feature type="region of interest" description="Disordered" evidence="1">
    <location>
        <begin position="307"/>
        <end position="329"/>
    </location>
</feature>
<name>A0A085LRM9_9BILA</name>
<dbReference type="Proteomes" id="UP000030764">
    <property type="component" value="Unassembled WGS sequence"/>
</dbReference>
<feature type="region of interest" description="Disordered" evidence="1">
    <location>
        <begin position="363"/>
        <end position="389"/>
    </location>
</feature>
<dbReference type="AlphaFoldDB" id="A0A085LRM9"/>
<evidence type="ECO:0008006" key="5">
    <source>
        <dbReference type="Google" id="ProtNLM"/>
    </source>
</evidence>
<dbReference type="OrthoDB" id="2157380at2759"/>
<protein>
    <recommendedName>
        <fullName evidence="5">Protein OSCP1</fullName>
    </recommendedName>
</protein>
<dbReference type="PANTHER" id="PTHR21439">
    <property type="entry name" value="OXIDORED-NITRO DOMAIN-CONTAINING PROTEIN"/>
    <property type="match status" value="1"/>
</dbReference>
<dbReference type="GO" id="GO:0005737">
    <property type="term" value="C:cytoplasm"/>
    <property type="evidence" value="ECO:0007669"/>
    <property type="project" value="TreeGrafter"/>
</dbReference>
<organism evidence="2 4">
    <name type="scientific">Trichuris suis</name>
    <name type="common">pig whipworm</name>
    <dbReference type="NCBI Taxonomy" id="68888"/>
    <lineage>
        <taxon>Eukaryota</taxon>
        <taxon>Metazoa</taxon>
        <taxon>Ecdysozoa</taxon>
        <taxon>Nematoda</taxon>
        <taxon>Enoplea</taxon>
        <taxon>Dorylaimia</taxon>
        <taxon>Trichinellida</taxon>
        <taxon>Trichuridae</taxon>
        <taxon>Trichuris</taxon>
    </lineage>
</organism>
<reference evidence="2 4" key="1">
    <citation type="journal article" date="2014" name="Nat. Genet.">
        <title>Genome and transcriptome of the porcine whipworm Trichuris suis.</title>
        <authorList>
            <person name="Jex A.R."/>
            <person name="Nejsum P."/>
            <person name="Schwarz E.M."/>
            <person name="Hu L."/>
            <person name="Young N.D."/>
            <person name="Hall R.S."/>
            <person name="Korhonen P.K."/>
            <person name="Liao S."/>
            <person name="Thamsborg S."/>
            <person name="Xia J."/>
            <person name="Xu P."/>
            <person name="Wang S."/>
            <person name="Scheerlinck J.P."/>
            <person name="Hofmann A."/>
            <person name="Sternberg P.W."/>
            <person name="Wang J."/>
            <person name="Gasser R.B."/>
        </authorList>
    </citation>
    <scope>NUCLEOTIDE SEQUENCE [LARGE SCALE GENOMIC DNA]</scope>
    <source>
        <strain evidence="3">DCEP-RM93F</strain>
        <strain evidence="2">DCEP-RM93M</strain>
    </source>
</reference>
<accession>A0A085LRM9</accession>
<keyword evidence="4" id="KW-1185">Reference proteome</keyword>
<gene>
    <name evidence="2" type="ORF">M513_11488</name>
    <name evidence="3" type="ORF">M514_11488</name>
</gene>
<dbReference type="EMBL" id="KL367478">
    <property type="protein sequence ID" value="KFD72320.1"/>
    <property type="molecule type" value="Genomic_DNA"/>
</dbReference>
<proteinExistence type="predicted"/>
<evidence type="ECO:0000256" key="1">
    <source>
        <dbReference type="SAM" id="MobiDB-lite"/>
    </source>
</evidence>
<dbReference type="Proteomes" id="UP000030758">
    <property type="component" value="Unassembled WGS sequence"/>
</dbReference>
<evidence type="ECO:0000313" key="4">
    <source>
        <dbReference type="Proteomes" id="UP000030764"/>
    </source>
</evidence>
<sequence>MSLKALPLLVFNMAGEMCYILDQRLRAQKVKREKARRVMNEIVSTIFGALFLEKLFEPQELPSRDTVRLLFEKLAHSSIMRLSSSSQDKLYDLMAMMFKYQLQNAISPRHLLVITLNHLDGIRHIIYGSHSTVNQIDHAYNILRATYFGMNMSQLYYIRQTLLNFFIETRVRVCLLLQEKLQCEDGHFTVPLKVELPSDMSKPGTIRFYTSGGKISSQRQFKAVGVYIEKTAEDILDFPAQAIDRGTDLGRNIYDERQAGVRAGTNLFSFKRMSRRECMAKEELTLLNHLIATEGETDSRERVHLSIFEEEENDQPTLSGNDEKQTEGTCEVTELSINPHVRIDASKPSAETLRLLRSLDISKEEKDEEAESAPKSHSQLILEMLDKSL</sequence>
<evidence type="ECO:0000313" key="3">
    <source>
        <dbReference type="EMBL" id="KFD72320.1"/>
    </source>
</evidence>
<dbReference type="GO" id="GO:0005886">
    <property type="term" value="C:plasma membrane"/>
    <property type="evidence" value="ECO:0007669"/>
    <property type="project" value="TreeGrafter"/>
</dbReference>
<dbReference type="Pfam" id="PF10188">
    <property type="entry name" value="Oscp1"/>
    <property type="match status" value="1"/>
</dbReference>
<evidence type="ECO:0000313" key="2">
    <source>
        <dbReference type="EMBL" id="KFD47625.1"/>
    </source>
</evidence>
<dbReference type="PANTHER" id="PTHR21439:SF0">
    <property type="entry name" value="PROTEIN OSCP1"/>
    <property type="match status" value="1"/>
</dbReference>
<dbReference type="InterPro" id="IPR019332">
    <property type="entry name" value="OSCP1"/>
</dbReference>